<dbReference type="Pfam" id="PF14474">
    <property type="entry name" value="RTC4"/>
    <property type="match status" value="1"/>
</dbReference>
<evidence type="ECO:0000256" key="4">
    <source>
        <dbReference type="ARBA" id="ARBA00009461"/>
    </source>
</evidence>
<evidence type="ECO:0000256" key="6">
    <source>
        <dbReference type="ARBA" id="ARBA00022490"/>
    </source>
</evidence>
<evidence type="ECO:0000313" key="9">
    <source>
        <dbReference type="EMBL" id="KIJ36556.1"/>
    </source>
</evidence>
<comment type="similarity">
    <text evidence="4">Belongs to the RTC4 family.</text>
</comment>
<keyword evidence="10" id="KW-1185">Reference proteome</keyword>
<gene>
    <name evidence="9" type="ORF">M422DRAFT_261120</name>
</gene>
<dbReference type="InterPro" id="IPR039024">
    <property type="entry name" value="RTC4"/>
</dbReference>
<dbReference type="Proteomes" id="UP000054279">
    <property type="component" value="Unassembled WGS sequence"/>
</dbReference>
<evidence type="ECO:0000256" key="1">
    <source>
        <dbReference type="ARBA" id="ARBA00002738"/>
    </source>
</evidence>
<evidence type="ECO:0000313" key="10">
    <source>
        <dbReference type="Proteomes" id="UP000054279"/>
    </source>
</evidence>
<dbReference type="PANTHER" id="PTHR41391:SF1">
    <property type="entry name" value="RESTRICTION OF TELOMERE CAPPING PROTEIN 4"/>
    <property type="match status" value="1"/>
</dbReference>
<keyword evidence="7" id="KW-0539">Nucleus</keyword>
<evidence type="ECO:0000256" key="3">
    <source>
        <dbReference type="ARBA" id="ARBA00004496"/>
    </source>
</evidence>
<comment type="subcellular location">
    <subcellularLocation>
        <location evidence="3">Cytoplasm</location>
    </subcellularLocation>
    <subcellularLocation>
        <location evidence="2">Nucleus</location>
    </subcellularLocation>
</comment>
<reference evidence="9 10" key="1">
    <citation type="submission" date="2014-06" db="EMBL/GenBank/DDBJ databases">
        <title>Evolutionary Origins and Diversification of the Mycorrhizal Mutualists.</title>
        <authorList>
            <consortium name="DOE Joint Genome Institute"/>
            <consortium name="Mycorrhizal Genomics Consortium"/>
            <person name="Kohler A."/>
            <person name="Kuo A."/>
            <person name="Nagy L.G."/>
            <person name="Floudas D."/>
            <person name="Copeland A."/>
            <person name="Barry K.W."/>
            <person name="Cichocki N."/>
            <person name="Veneault-Fourrey C."/>
            <person name="LaButti K."/>
            <person name="Lindquist E.A."/>
            <person name="Lipzen A."/>
            <person name="Lundell T."/>
            <person name="Morin E."/>
            <person name="Murat C."/>
            <person name="Riley R."/>
            <person name="Ohm R."/>
            <person name="Sun H."/>
            <person name="Tunlid A."/>
            <person name="Henrissat B."/>
            <person name="Grigoriev I.V."/>
            <person name="Hibbett D.S."/>
            <person name="Martin F."/>
        </authorList>
    </citation>
    <scope>NUCLEOTIDE SEQUENCE [LARGE SCALE GENOMIC DNA]</scope>
    <source>
        <strain evidence="9 10">SS14</strain>
    </source>
</reference>
<name>A0A0C9VGU4_SPHS4</name>
<dbReference type="HOGENOM" id="CLU_1300362_0_0_1"/>
<keyword evidence="6" id="KW-0963">Cytoplasm</keyword>
<protein>
    <recommendedName>
        <fullName evidence="5">Restriction of telomere capping protein 4</fullName>
    </recommendedName>
</protein>
<dbReference type="GO" id="GO:0005634">
    <property type="term" value="C:nucleus"/>
    <property type="evidence" value="ECO:0007669"/>
    <property type="project" value="UniProtKB-SubCell"/>
</dbReference>
<evidence type="ECO:0000256" key="7">
    <source>
        <dbReference type="ARBA" id="ARBA00023242"/>
    </source>
</evidence>
<dbReference type="InterPro" id="IPR028094">
    <property type="entry name" value="RTC4_C"/>
</dbReference>
<organism evidence="9 10">
    <name type="scientific">Sphaerobolus stellatus (strain SS14)</name>
    <dbReference type="NCBI Taxonomy" id="990650"/>
    <lineage>
        <taxon>Eukaryota</taxon>
        <taxon>Fungi</taxon>
        <taxon>Dikarya</taxon>
        <taxon>Basidiomycota</taxon>
        <taxon>Agaricomycotina</taxon>
        <taxon>Agaricomycetes</taxon>
        <taxon>Phallomycetidae</taxon>
        <taxon>Geastrales</taxon>
        <taxon>Sphaerobolaceae</taxon>
        <taxon>Sphaerobolus</taxon>
    </lineage>
</organism>
<evidence type="ECO:0000256" key="2">
    <source>
        <dbReference type="ARBA" id="ARBA00004123"/>
    </source>
</evidence>
<dbReference type="OrthoDB" id="128308at2759"/>
<evidence type="ECO:0000259" key="8">
    <source>
        <dbReference type="SMART" id="SM01312"/>
    </source>
</evidence>
<evidence type="ECO:0000256" key="5">
    <source>
        <dbReference type="ARBA" id="ARBA00015162"/>
    </source>
</evidence>
<comment type="function">
    <text evidence="1">May be involved in a process influencing telomere capping.</text>
</comment>
<dbReference type="AlphaFoldDB" id="A0A0C9VGU4"/>
<proteinExistence type="inferred from homology"/>
<dbReference type="EMBL" id="KN837177">
    <property type="protein sequence ID" value="KIJ36556.1"/>
    <property type="molecule type" value="Genomic_DNA"/>
</dbReference>
<accession>A0A0C9VGU4</accession>
<feature type="domain" description="Restriction of telomere capping protein 4 C-terminal" evidence="8">
    <location>
        <begin position="37"/>
        <end position="168"/>
    </location>
</feature>
<dbReference type="PANTHER" id="PTHR41391">
    <property type="entry name" value="RESTRICTION OF TELOMERE CAPPING PROTEIN 4"/>
    <property type="match status" value="1"/>
</dbReference>
<sequence>MEVELQQRDDFSKWPQDIDFSGLAFHVKMIANELYEIIEDPNASPHFKKIIEQFKNSNSVRACSARGQFARIDHFHAGYYGERGAIIIAETLNELFPNAEISSERMALGNNITAIHPLTRMEFIEYVLVIEAALLLIADDLKVDAEKAEEIWAASGTYGRERYPLSDEEIQKWVIRHSKQMDFSDLEDPVKPESLHRVPASTIKDDEVVIIE</sequence>
<dbReference type="GO" id="GO:0005737">
    <property type="term" value="C:cytoplasm"/>
    <property type="evidence" value="ECO:0007669"/>
    <property type="project" value="UniProtKB-SubCell"/>
</dbReference>
<dbReference type="SMART" id="SM01312">
    <property type="entry name" value="RTC4"/>
    <property type="match status" value="1"/>
</dbReference>